<comment type="subcellular location">
    <subcellularLocation>
        <location evidence="1 12">Cell outer membrane</location>
        <topology evidence="1 12">Multi-pass membrane protein</topology>
    </subcellularLocation>
</comment>
<evidence type="ECO:0000256" key="4">
    <source>
        <dbReference type="ARBA" id="ARBA00022496"/>
    </source>
</evidence>
<evidence type="ECO:0000256" key="8">
    <source>
        <dbReference type="ARBA" id="ARBA00023065"/>
    </source>
</evidence>
<dbReference type="InterPro" id="IPR037066">
    <property type="entry name" value="Plug_dom_sf"/>
</dbReference>
<evidence type="ECO:0000256" key="7">
    <source>
        <dbReference type="ARBA" id="ARBA00023004"/>
    </source>
</evidence>
<name>G4QNY7_GLANF</name>
<reference evidence="18 19" key="1">
    <citation type="journal article" date="2011" name="J. Bacteriol.">
        <title>Complete genome sequence of seawater bacterium Glaciecola nitratireducens FR1064T.</title>
        <authorList>
            <person name="Bian F."/>
            <person name="Qin Q.L."/>
            <person name="Xie B.B."/>
            <person name="Shu Y.L."/>
            <person name="Zhang X.Y."/>
            <person name="Yu Y."/>
            <person name="Chen B."/>
            <person name="Chen X.L."/>
            <person name="Zhou B.C."/>
            <person name="Zhang Y.Z."/>
        </authorList>
    </citation>
    <scope>NUCLEOTIDE SEQUENCE [LARGE SCALE GENOMIC DNA]</scope>
    <source>
        <strain evidence="19">JCM 12485 / KCTC 12276 / FR1064</strain>
    </source>
</reference>
<evidence type="ECO:0000256" key="2">
    <source>
        <dbReference type="ARBA" id="ARBA00022448"/>
    </source>
</evidence>
<keyword evidence="7" id="KW-0408">Iron</keyword>
<comment type="similarity">
    <text evidence="12 14">Belongs to the TonB-dependent receptor family.</text>
</comment>
<keyword evidence="11 12" id="KW-0998">Cell outer membrane</keyword>
<evidence type="ECO:0000256" key="11">
    <source>
        <dbReference type="ARBA" id="ARBA00023237"/>
    </source>
</evidence>
<evidence type="ECO:0000256" key="3">
    <source>
        <dbReference type="ARBA" id="ARBA00022452"/>
    </source>
</evidence>
<feature type="domain" description="TonB-dependent receptor-like beta-barrel" evidence="16">
    <location>
        <begin position="288"/>
        <end position="753"/>
    </location>
</feature>
<evidence type="ECO:0000313" key="19">
    <source>
        <dbReference type="Proteomes" id="UP000009282"/>
    </source>
</evidence>
<keyword evidence="8" id="KW-0406">Ion transport</keyword>
<dbReference type="InterPro" id="IPR010917">
    <property type="entry name" value="TonB_rcpt_CS"/>
</dbReference>
<keyword evidence="5 12" id="KW-0812">Transmembrane</keyword>
<evidence type="ECO:0000313" key="18">
    <source>
        <dbReference type="EMBL" id="AEP31695.1"/>
    </source>
</evidence>
<dbReference type="InterPro" id="IPR039426">
    <property type="entry name" value="TonB-dep_rcpt-like"/>
</dbReference>
<sequence>MNTKLSYITLACLAALNTQVKAEESAELADSAVEKIQVIGKSVSYANNETTDSMLKQQSNLTSVLASIDNLPGVLINEGDTFGSDDWSTTISIRGFQVSLDEQQIGITVDGIANGNSNYGGGAKANRYIDTENLYLVEVSQGTADIASRSNEALGGTLNFTTIDPTQEEGFLTSLSFGDFEAQKYFLRYNTGEIARDTFAWISVSSSSNTDWVNQSAENKKDHLAAKLISDLNENWGLTAYASYDDSHEDNYQRVSKSQFETNPDSDGLTSEWTGVPHIDQLYRKGWSTLRENFFTYLALDYTNDSLSFSSNVYYHDNEGRGDWVPPYLNDLTDDTGRAETELSSETTFRGGSSNGIITFVNRDGIALSPTDGCVSSITFPYGGAGAAFDADCFGPEAIPVGSYRHSHYAKQRFGLNADLAYTIQTESLENTTRAGIWYEDYSRDEYRDWHKIIDSASSFEFDNTPYWIQYDNSFAVDTTMLYVENETDFDWIKARIGAKKFIVDLSKNDNFDDSKDVDNVNSDSDVLISAGFVANMPFDGLELFAGYAENFAAIKDTVLERDASTLTEIKPETADNFDVGFRYNSDVIDASVTFYKIDFENRVTFLPPDSPEQGIDFNIGTNGSYINVGGIESEGIEASVSIQLSEYFSFYGSFTSNESTYKDVPSELGLNIQAGNTVFGSVEDMWVGSLDYNKGNYSAGLSVKHVGDRFIDAANSVVADAYTVTDLYAGVNVDLAVEGIQNMQVRFTLNNLTDESYLGGIAGQSAWIGAPRTAAVNLQFSF</sequence>
<dbReference type="eggNOG" id="COG4772">
    <property type="taxonomic scope" value="Bacteria"/>
</dbReference>
<dbReference type="PANTHER" id="PTHR32552">
    <property type="entry name" value="FERRICHROME IRON RECEPTOR-RELATED"/>
    <property type="match status" value="1"/>
</dbReference>
<protein>
    <submittedName>
        <fullName evidence="18">TonB-dependent receptor</fullName>
    </submittedName>
</protein>
<keyword evidence="9 14" id="KW-0798">TonB box</keyword>
<keyword evidence="3 12" id="KW-1134">Transmembrane beta strand</keyword>
<keyword evidence="18" id="KW-0675">Receptor</keyword>
<dbReference type="GO" id="GO:0009279">
    <property type="term" value="C:cell outer membrane"/>
    <property type="evidence" value="ECO:0007669"/>
    <property type="project" value="UniProtKB-SubCell"/>
</dbReference>
<evidence type="ECO:0000256" key="6">
    <source>
        <dbReference type="ARBA" id="ARBA00022729"/>
    </source>
</evidence>
<dbReference type="Pfam" id="PF07715">
    <property type="entry name" value="Plug"/>
    <property type="match status" value="1"/>
</dbReference>
<dbReference type="Proteomes" id="UP000009282">
    <property type="component" value="Chromosome"/>
</dbReference>
<dbReference type="EMBL" id="CP003060">
    <property type="protein sequence ID" value="AEP31695.1"/>
    <property type="molecule type" value="Genomic_DNA"/>
</dbReference>
<dbReference type="PROSITE" id="PS01156">
    <property type="entry name" value="TONB_DEPENDENT_REC_2"/>
    <property type="match status" value="1"/>
</dbReference>
<evidence type="ECO:0000256" key="15">
    <source>
        <dbReference type="SAM" id="SignalP"/>
    </source>
</evidence>
<feature type="domain" description="TonB-dependent receptor plug" evidence="17">
    <location>
        <begin position="51"/>
        <end position="155"/>
    </location>
</feature>
<feature type="signal peptide" evidence="15">
    <location>
        <begin position="1"/>
        <end position="22"/>
    </location>
</feature>
<dbReference type="InterPro" id="IPR012910">
    <property type="entry name" value="Plug_dom"/>
</dbReference>
<dbReference type="InterPro" id="IPR000531">
    <property type="entry name" value="Beta-barrel_TonB"/>
</dbReference>
<dbReference type="Gene3D" id="2.170.130.10">
    <property type="entry name" value="TonB-dependent receptor, plug domain"/>
    <property type="match status" value="1"/>
</dbReference>
<evidence type="ECO:0000256" key="13">
    <source>
        <dbReference type="PROSITE-ProRule" id="PRU10144"/>
    </source>
</evidence>
<evidence type="ECO:0000256" key="9">
    <source>
        <dbReference type="ARBA" id="ARBA00023077"/>
    </source>
</evidence>
<evidence type="ECO:0000256" key="14">
    <source>
        <dbReference type="RuleBase" id="RU003357"/>
    </source>
</evidence>
<organism evidence="18 19">
    <name type="scientific">Glaciecola nitratireducens (strain JCM 12485 / KCTC 12276 / FR1064)</name>
    <dbReference type="NCBI Taxonomy" id="1085623"/>
    <lineage>
        <taxon>Bacteria</taxon>
        <taxon>Pseudomonadati</taxon>
        <taxon>Pseudomonadota</taxon>
        <taxon>Gammaproteobacteria</taxon>
        <taxon>Alteromonadales</taxon>
        <taxon>Alteromonadaceae</taxon>
        <taxon>Brumicola</taxon>
    </lineage>
</organism>
<keyword evidence="4" id="KW-0410">Iron transport</keyword>
<evidence type="ECO:0000256" key="1">
    <source>
        <dbReference type="ARBA" id="ARBA00004571"/>
    </source>
</evidence>
<proteinExistence type="inferred from homology"/>
<dbReference type="PROSITE" id="PS52016">
    <property type="entry name" value="TONB_DEPENDENT_REC_3"/>
    <property type="match status" value="1"/>
</dbReference>
<keyword evidence="2 12" id="KW-0813">Transport</keyword>
<feature type="short sequence motif" description="TonB C-terminal box" evidence="13">
    <location>
        <begin position="766"/>
        <end position="783"/>
    </location>
</feature>
<keyword evidence="6 15" id="KW-0732">Signal</keyword>
<feature type="chain" id="PRO_5003467747" evidence="15">
    <location>
        <begin position="23"/>
        <end position="783"/>
    </location>
</feature>
<evidence type="ECO:0000259" key="16">
    <source>
        <dbReference type="Pfam" id="PF00593"/>
    </source>
</evidence>
<dbReference type="AlphaFoldDB" id="G4QNY7"/>
<dbReference type="InterPro" id="IPR036942">
    <property type="entry name" value="Beta-barrel_TonB_sf"/>
</dbReference>
<dbReference type="KEGG" id="gni:GNIT_3601"/>
<accession>G4QNY7</accession>
<keyword evidence="10 12" id="KW-0472">Membrane</keyword>
<dbReference type="GO" id="GO:0015344">
    <property type="term" value="F:siderophore uptake transmembrane transporter activity"/>
    <property type="evidence" value="ECO:0007669"/>
    <property type="project" value="TreeGrafter"/>
</dbReference>
<gene>
    <name evidence="18" type="ordered locus">GNIT_3601</name>
</gene>
<dbReference type="RefSeq" id="WP_014110566.1">
    <property type="nucleotide sequence ID" value="NC_016041.1"/>
</dbReference>
<dbReference type="OrthoDB" id="15609at2"/>
<evidence type="ECO:0000256" key="10">
    <source>
        <dbReference type="ARBA" id="ARBA00023136"/>
    </source>
</evidence>
<evidence type="ECO:0000259" key="17">
    <source>
        <dbReference type="Pfam" id="PF07715"/>
    </source>
</evidence>
<dbReference type="Pfam" id="PF00593">
    <property type="entry name" value="TonB_dep_Rec_b-barrel"/>
    <property type="match status" value="1"/>
</dbReference>
<dbReference type="SUPFAM" id="SSF56935">
    <property type="entry name" value="Porins"/>
    <property type="match status" value="1"/>
</dbReference>
<evidence type="ECO:0000256" key="12">
    <source>
        <dbReference type="PROSITE-ProRule" id="PRU01360"/>
    </source>
</evidence>
<dbReference type="STRING" id="1085623.GNIT_3601"/>
<dbReference type="HOGENOM" id="CLU_017621_1_0_6"/>
<dbReference type="PANTHER" id="PTHR32552:SF89">
    <property type="entry name" value="CATECHOLATE SIDEROPHORE RECEPTOR FIU"/>
    <property type="match status" value="1"/>
</dbReference>
<evidence type="ECO:0000256" key="5">
    <source>
        <dbReference type="ARBA" id="ARBA00022692"/>
    </source>
</evidence>
<dbReference type="Gene3D" id="2.40.170.20">
    <property type="entry name" value="TonB-dependent receptor, beta-barrel domain"/>
    <property type="match status" value="1"/>
</dbReference>
<keyword evidence="19" id="KW-1185">Reference proteome</keyword>